<dbReference type="PANTHER" id="PTHR20849">
    <property type="entry name" value="EUKARYOTIC TRANSLATION INITIATION FACTOR 4E-BINDING PROTEIN MEXTLI"/>
    <property type="match status" value="1"/>
</dbReference>
<dbReference type="PROSITE" id="PS50084">
    <property type="entry name" value="KH_TYPE_1"/>
    <property type="match status" value="1"/>
</dbReference>
<dbReference type="Gene3D" id="3.30.1370.10">
    <property type="entry name" value="K Homology domain, type 1"/>
    <property type="match status" value="1"/>
</dbReference>
<dbReference type="Proteomes" id="UP000694941">
    <property type="component" value="Unplaced"/>
</dbReference>
<dbReference type="Pfam" id="PF00013">
    <property type="entry name" value="KH_1"/>
    <property type="match status" value="1"/>
</dbReference>
<dbReference type="InterPro" id="IPR004087">
    <property type="entry name" value="KH_dom"/>
</dbReference>
<feature type="compositionally biased region" description="Low complexity" evidence="2">
    <location>
        <begin position="335"/>
        <end position="345"/>
    </location>
</feature>
<accession>A0ABM1S260</accession>
<dbReference type="CDD" id="cd22454">
    <property type="entry name" value="KH-I_Mextli_like"/>
    <property type="match status" value="1"/>
</dbReference>
<proteinExistence type="predicted"/>
<evidence type="ECO:0000313" key="4">
    <source>
        <dbReference type="Proteomes" id="UP000694941"/>
    </source>
</evidence>
<keyword evidence="1" id="KW-0694">RNA-binding</keyword>
<evidence type="ECO:0000256" key="1">
    <source>
        <dbReference type="PROSITE-ProRule" id="PRU00117"/>
    </source>
</evidence>
<organism evidence="4 5">
    <name type="scientific">Limulus polyphemus</name>
    <name type="common">Atlantic horseshoe crab</name>
    <dbReference type="NCBI Taxonomy" id="6850"/>
    <lineage>
        <taxon>Eukaryota</taxon>
        <taxon>Metazoa</taxon>
        <taxon>Ecdysozoa</taxon>
        <taxon>Arthropoda</taxon>
        <taxon>Chelicerata</taxon>
        <taxon>Merostomata</taxon>
        <taxon>Xiphosura</taxon>
        <taxon>Limulidae</taxon>
        <taxon>Limulus</taxon>
    </lineage>
</organism>
<dbReference type="InterPro" id="IPR004088">
    <property type="entry name" value="KH_dom_type_1"/>
</dbReference>
<gene>
    <name evidence="5" type="primary">LOC106478408</name>
</gene>
<dbReference type="RefSeq" id="XP_022237715.1">
    <property type="nucleotide sequence ID" value="XM_022382007.1"/>
</dbReference>
<protein>
    <submittedName>
        <fullName evidence="5">Eukaryotic translation initiation factor 4E-binding protein Mextli-like isoform X2</fullName>
    </submittedName>
</protein>
<dbReference type="InterPro" id="IPR036612">
    <property type="entry name" value="KH_dom_type_1_sf"/>
</dbReference>
<evidence type="ECO:0000256" key="2">
    <source>
        <dbReference type="SAM" id="MobiDB-lite"/>
    </source>
</evidence>
<dbReference type="GeneID" id="106478408"/>
<feature type="region of interest" description="Disordered" evidence="2">
    <location>
        <begin position="479"/>
        <end position="513"/>
    </location>
</feature>
<dbReference type="Gene3D" id="1.25.40.180">
    <property type="match status" value="1"/>
</dbReference>
<keyword evidence="4" id="KW-1185">Reference proteome</keyword>
<dbReference type="PANTHER" id="PTHR20849:SF2">
    <property type="entry name" value="EUKARYOTIC TRANSLATION INITIATION FACTOR 4E-BINDING PROTEIN MEXTLI"/>
    <property type="match status" value="1"/>
</dbReference>
<dbReference type="SUPFAM" id="SSF54791">
    <property type="entry name" value="Eukaryotic type KH-domain (KH-domain type I)"/>
    <property type="match status" value="1"/>
</dbReference>
<evidence type="ECO:0000259" key="3">
    <source>
        <dbReference type="SMART" id="SM00322"/>
    </source>
</evidence>
<dbReference type="InterPro" id="IPR040160">
    <property type="entry name" value="Mxt"/>
</dbReference>
<feature type="region of interest" description="Disordered" evidence="2">
    <location>
        <begin position="322"/>
        <end position="345"/>
    </location>
</feature>
<dbReference type="SMART" id="SM00322">
    <property type="entry name" value="KH"/>
    <property type="match status" value="1"/>
</dbReference>
<feature type="compositionally biased region" description="Polar residues" evidence="2">
    <location>
        <begin position="487"/>
        <end position="496"/>
    </location>
</feature>
<feature type="domain" description="K Homology" evidence="3">
    <location>
        <begin position="248"/>
        <end position="319"/>
    </location>
</feature>
<reference evidence="5" key="1">
    <citation type="submission" date="2025-08" db="UniProtKB">
        <authorList>
            <consortium name="RefSeq"/>
        </authorList>
    </citation>
    <scope>IDENTIFICATION</scope>
    <source>
        <tissue evidence="5">Muscle</tissue>
    </source>
</reference>
<sequence>MGCRQDHAGLFDDLSENFYVQYKRSRRGNDVFRYLATGQNMSTKGVRNVRKLKRPRPLKLVSEGSSHQSTVSASSGDQNEITIDDVIHDLEALHISINNSNLDDSTLSKIIKVCSQLKSKGFQLETSYKEQLDRYFVTLRNVSRDERLNELCRMHLLEVIELRAMMWKMNDNFNNYYKQKIIQVETAGSAVSALTTNQSVTTASPSFVFEQNSVYVPSTNQSQPSLAPGEVFKSSGKFAKPTKIPGKNYFKDEIVIRNSDSGKVMGIKGRRVHTIEELSNTIISFQRVSPGTLDRVVQITGSNEESIQNAKLLIEDTIRRNASPARESTGHECSESSSSLASNLSEDSSALQTPFSIGGRKSLIHSYSTEDATFCEYSHTVYVGRNAVKLSSDKKDLVTTAKLVLEEFFAGQTEKIEKQKSPTAVHFYASGGNNQVGNRRPQSMFSADFSPFQQDVGQWDFSDPTAKVSTWLCNDAKTGQVEKEASPHNSSSSNEGTYKAGENASPIDDEKSTNKEVANIPLDSQLQNAQPVSESQLFNVGTVSNNTANQLMKVPSHPEVCTEVSCLVPEAGSVKVVRQPLFPDSRKDAFEQAESTATINALSAKARRTKFARMSSTNAVEEFNEEPTSTVSSVSGICYSRDFLLDCALSPHSSAIPLDLAWIAKEAPSIIRQTTTMFNPVVYRTQTATMRKKHIHKGDSTRLSSSEDMLDNK</sequence>
<feature type="region of interest" description="Disordered" evidence="2">
    <location>
        <begin position="690"/>
        <end position="713"/>
    </location>
</feature>
<evidence type="ECO:0000313" key="5">
    <source>
        <dbReference type="RefSeq" id="XP_022237715.1"/>
    </source>
</evidence>
<name>A0ABM1S260_LIMPO</name>